<keyword evidence="4" id="KW-1003">Cell membrane</keyword>
<keyword evidence="13" id="KW-0808">Transferase</keyword>
<organism evidence="13 14">
    <name type="scientific">Chloroflexus islandicus</name>
    <dbReference type="NCBI Taxonomy" id="1707952"/>
    <lineage>
        <taxon>Bacteria</taxon>
        <taxon>Bacillati</taxon>
        <taxon>Chloroflexota</taxon>
        <taxon>Chloroflexia</taxon>
        <taxon>Chloroflexales</taxon>
        <taxon>Chloroflexineae</taxon>
        <taxon>Chloroflexaceae</taxon>
        <taxon>Chloroflexus</taxon>
    </lineage>
</organism>
<dbReference type="GO" id="GO:0008360">
    <property type="term" value="P:regulation of cell shape"/>
    <property type="evidence" value="ECO:0007669"/>
    <property type="project" value="UniProtKB-KW"/>
</dbReference>
<evidence type="ECO:0000256" key="9">
    <source>
        <dbReference type="ARBA" id="ARBA00023136"/>
    </source>
</evidence>
<dbReference type="InterPro" id="IPR012338">
    <property type="entry name" value="Beta-lactam/transpept-like"/>
</dbReference>
<keyword evidence="10" id="KW-0961">Cell wall biogenesis/degradation</keyword>
<evidence type="ECO:0000256" key="8">
    <source>
        <dbReference type="ARBA" id="ARBA00022989"/>
    </source>
</evidence>
<evidence type="ECO:0000256" key="10">
    <source>
        <dbReference type="ARBA" id="ARBA00023316"/>
    </source>
</evidence>
<keyword evidence="8" id="KW-1133">Transmembrane helix</keyword>
<evidence type="ECO:0000256" key="5">
    <source>
        <dbReference type="ARBA" id="ARBA00022692"/>
    </source>
</evidence>
<evidence type="ECO:0000256" key="4">
    <source>
        <dbReference type="ARBA" id="ARBA00022475"/>
    </source>
</evidence>
<sequence length="767" mass="82239">MARLIALRSVLLLVVVVLVARLAQLQLVQTDAQRFGADIEVTTRRYLTNQPRRGEIFDARGALLAESVPIYNLAVVPGQLPSASSAPEQRALTLARLAQIAGLPATLIIDPASALETTPGLRTELAALGSLPSLTSTTALTLTIAPPDILRALTISQTYRDVAMLANPVEQLLQQANARSYQPVVIKEDISPELVLALRENANYLPGARVIEGFRRRYPLSSAIPSLSHLLGYVGRINACELVAVNPASSWLRGLVDITANAPICGLMAKQIDPASIGLPPYLPSDQIGKDGLEGAYEQVLRGQMGIDSLLVDALQRPVSDVTTLRPVANGHDLVLTIDAQFQAEVERILQRWINEGEQRRQTAREAHKRAYDPIVAGVAVAIDPRNGRVLAMVSLPDYDNNIWVDPARANDLRGLLAPPSAEAQRELQRLAPFTNRAIAGQYPPGSTLKQFVGAVALQQGVIAADTKLRDPGLLRLIERSGAEFILPNSVRNRDNGQIDVRDALRLSSNVFFASIAGGNDQATNLDQRALRITGLGIDQLVEGLSWFNFGRTTGIDLVGEAGGRVPTRAWKAQVLREAWTTGDTYNTAIGQGYLEVTPLQLAVAAGAIATDGTLYRPHVVDRIVDENGQLVQQIQPEPLGKAPIEPQHLAAIRQGLLASITDGLGIAAREACSGLRIAGKTGTAEFGPLLTTTDGRLVRQSHAWFVGFAPYENPEIVVAVLVEGVGDLNDGSSTIAVPAVTQIMQAYFGITPPANPPSICPVLPQP</sequence>
<dbReference type="AlphaFoldDB" id="A0A178MFQ5"/>
<feature type="domain" description="Penicillin-binding protein dimerisation" evidence="12">
    <location>
        <begin position="49"/>
        <end position="320"/>
    </location>
</feature>
<reference evidence="13 14" key="1">
    <citation type="submission" date="2016-04" db="EMBL/GenBank/DDBJ databases">
        <title>Chloroflexus islandicus sp. nov., a thermophilic filamentous anoxygenic phototrophic bacterium from geyser Strokkur (Iceland).</title>
        <authorList>
            <person name="Gaisin V.A."/>
            <person name="Kalashnikov A.M."/>
            <person name="Sukhacheva M.V."/>
            <person name="Grouzdev D.S."/>
            <person name="Ivanov T.M."/>
            <person name="Kuznetsov B."/>
            <person name="Gorlenko V.M."/>
        </authorList>
    </citation>
    <scope>NUCLEOTIDE SEQUENCE [LARGE SCALE GENOMIC DNA]</scope>
    <source>
        <strain evidence="14">isl-2</strain>
    </source>
</reference>
<dbReference type="GO" id="GO:0016740">
    <property type="term" value="F:transferase activity"/>
    <property type="evidence" value="ECO:0007669"/>
    <property type="project" value="UniProtKB-KW"/>
</dbReference>
<keyword evidence="9" id="KW-0472">Membrane</keyword>
<dbReference type="InterPro" id="IPR001460">
    <property type="entry name" value="PCN-bd_Tpept"/>
</dbReference>
<evidence type="ECO:0000256" key="6">
    <source>
        <dbReference type="ARBA" id="ARBA00022960"/>
    </source>
</evidence>
<dbReference type="Gene3D" id="3.40.710.10">
    <property type="entry name" value="DD-peptidase/beta-lactamase superfamily"/>
    <property type="match status" value="1"/>
</dbReference>
<dbReference type="OrthoDB" id="9770103at2"/>
<keyword evidence="5" id="KW-0812">Transmembrane</keyword>
<evidence type="ECO:0000313" key="13">
    <source>
        <dbReference type="EMBL" id="OAN47569.1"/>
    </source>
</evidence>
<dbReference type="GO" id="GO:0071555">
    <property type="term" value="P:cell wall organization"/>
    <property type="evidence" value="ECO:0007669"/>
    <property type="project" value="UniProtKB-KW"/>
</dbReference>
<dbReference type="Proteomes" id="UP000078287">
    <property type="component" value="Unassembled WGS sequence"/>
</dbReference>
<keyword evidence="7" id="KW-0573">Peptidoglycan synthesis</keyword>
<evidence type="ECO:0000256" key="2">
    <source>
        <dbReference type="ARBA" id="ARBA00004236"/>
    </source>
</evidence>
<dbReference type="Gene3D" id="3.90.1310.10">
    <property type="entry name" value="Penicillin-binding protein 2a (Domain 2)"/>
    <property type="match status" value="1"/>
</dbReference>
<feature type="domain" description="Penicillin-binding protein transpeptidase" evidence="11">
    <location>
        <begin position="378"/>
        <end position="746"/>
    </location>
</feature>
<gene>
    <name evidence="13" type="ORF">A6A03_09970</name>
</gene>
<comment type="caution">
    <text evidence="13">The sequence shown here is derived from an EMBL/GenBank/DDBJ whole genome shotgun (WGS) entry which is preliminary data.</text>
</comment>
<dbReference type="GO" id="GO:0005886">
    <property type="term" value="C:plasma membrane"/>
    <property type="evidence" value="ECO:0007669"/>
    <property type="project" value="UniProtKB-SubCell"/>
</dbReference>
<evidence type="ECO:0000256" key="1">
    <source>
        <dbReference type="ARBA" id="ARBA00004167"/>
    </source>
</evidence>
<keyword evidence="14" id="KW-1185">Reference proteome</keyword>
<comment type="subcellular location">
    <subcellularLocation>
        <location evidence="2">Cell membrane</location>
    </subcellularLocation>
    <subcellularLocation>
        <location evidence="1">Membrane</location>
        <topology evidence="1">Single-pass membrane protein</topology>
    </subcellularLocation>
</comment>
<dbReference type="EMBL" id="LWQS01000036">
    <property type="protein sequence ID" value="OAN47569.1"/>
    <property type="molecule type" value="Genomic_DNA"/>
</dbReference>
<protein>
    <submittedName>
        <fullName evidence="13">Peptidoglycan glycosyltransferase</fullName>
    </submittedName>
</protein>
<evidence type="ECO:0000256" key="7">
    <source>
        <dbReference type="ARBA" id="ARBA00022984"/>
    </source>
</evidence>
<dbReference type="Pfam" id="PF00905">
    <property type="entry name" value="Transpeptidase"/>
    <property type="match status" value="1"/>
</dbReference>
<evidence type="ECO:0000259" key="12">
    <source>
        <dbReference type="Pfam" id="PF03717"/>
    </source>
</evidence>
<dbReference type="InterPro" id="IPR005311">
    <property type="entry name" value="PBP_dimer"/>
</dbReference>
<proteinExistence type="inferred from homology"/>
<dbReference type="GO" id="GO:0008658">
    <property type="term" value="F:penicillin binding"/>
    <property type="evidence" value="ECO:0007669"/>
    <property type="project" value="InterPro"/>
</dbReference>
<evidence type="ECO:0000313" key="14">
    <source>
        <dbReference type="Proteomes" id="UP000078287"/>
    </source>
</evidence>
<evidence type="ECO:0000259" key="11">
    <source>
        <dbReference type="Pfam" id="PF00905"/>
    </source>
</evidence>
<accession>A0A178MFQ5</accession>
<dbReference type="GO" id="GO:0009252">
    <property type="term" value="P:peptidoglycan biosynthetic process"/>
    <property type="evidence" value="ECO:0007669"/>
    <property type="project" value="UniProtKB-KW"/>
</dbReference>
<comment type="similarity">
    <text evidence="3">Belongs to the transpeptidase family.</text>
</comment>
<dbReference type="InterPro" id="IPR050515">
    <property type="entry name" value="Beta-lactam/transpept"/>
</dbReference>
<dbReference type="RefSeq" id="WP_066783681.1">
    <property type="nucleotide sequence ID" value="NZ_LWQS01000036.1"/>
</dbReference>
<dbReference type="InterPro" id="IPR036138">
    <property type="entry name" value="PBP_dimer_sf"/>
</dbReference>
<dbReference type="SUPFAM" id="SSF56519">
    <property type="entry name" value="Penicillin binding protein dimerisation domain"/>
    <property type="match status" value="1"/>
</dbReference>
<dbReference type="PANTHER" id="PTHR30627:SF2">
    <property type="entry name" value="PEPTIDOGLYCAN D,D-TRANSPEPTIDASE MRDA"/>
    <property type="match status" value="1"/>
</dbReference>
<keyword evidence="6" id="KW-0133">Cell shape</keyword>
<dbReference type="GO" id="GO:0071972">
    <property type="term" value="F:peptidoglycan L,D-transpeptidase activity"/>
    <property type="evidence" value="ECO:0007669"/>
    <property type="project" value="TreeGrafter"/>
</dbReference>
<dbReference type="STRING" id="1707952.A6A03_09970"/>
<dbReference type="Pfam" id="PF03717">
    <property type="entry name" value="PBP_dimer"/>
    <property type="match status" value="1"/>
</dbReference>
<dbReference type="SUPFAM" id="SSF56601">
    <property type="entry name" value="beta-lactamase/transpeptidase-like"/>
    <property type="match status" value="1"/>
</dbReference>
<dbReference type="PANTHER" id="PTHR30627">
    <property type="entry name" value="PEPTIDOGLYCAN D,D-TRANSPEPTIDASE"/>
    <property type="match status" value="1"/>
</dbReference>
<name>A0A178MFQ5_9CHLR</name>
<evidence type="ECO:0000256" key="3">
    <source>
        <dbReference type="ARBA" id="ARBA00007171"/>
    </source>
</evidence>